<dbReference type="EMBL" id="JAEPWM010000007">
    <property type="protein sequence ID" value="MBK6007809.1"/>
    <property type="molecule type" value="Genomic_DNA"/>
</dbReference>
<feature type="region of interest" description="Disordered" evidence="1">
    <location>
        <begin position="84"/>
        <end position="103"/>
    </location>
</feature>
<sequence length="103" mass="11620">MSDFSELEQSLALPALAPQEDVRTARGRAHAQESTRSYDVKLSEVEFRRLHAADEVHAIQRMRAEIQLPGTALADPGFFAREKKRTEKGWSVHSNGRMRSSGR</sequence>
<evidence type="ECO:0000256" key="1">
    <source>
        <dbReference type="SAM" id="MobiDB-lite"/>
    </source>
</evidence>
<dbReference type="AlphaFoldDB" id="A0A934TUP1"/>
<evidence type="ECO:0000313" key="3">
    <source>
        <dbReference type="Proteomes" id="UP000630528"/>
    </source>
</evidence>
<reference evidence="2" key="1">
    <citation type="journal article" date="2012" name="J. Microbiol. Biotechnol.">
        <title>Ramlibacter ginsenosidimutans sp. nov., with ginsenoside-converting activity.</title>
        <authorList>
            <person name="Wang L."/>
            <person name="An D.S."/>
            <person name="Kim S.G."/>
            <person name="Jin F.X."/>
            <person name="Kim S.C."/>
            <person name="Lee S.T."/>
            <person name="Im W.T."/>
        </authorList>
    </citation>
    <scope>NUCLEOTIDE SEQUENCE</scope>
    <source>
        <strain evidence="2">KACC 17527</strain>
    </source>
</reference>
<feature type="compositionally biased region" description="Polar residues" evidence="1">
    <location>
        <begin position="92"/>
        <end position="103"/>
    </location>
</feature>
<evidence type="ECO:0000313" key="2">
    <source>
        <dbReference type="EMBL" id="MBK6007809.1"/>
    </source>
</evidence>
<proteinExistence type="predicted"/>
<accession>A0A934TUP1</accession>
<dbReference type="RefSeq" id="WP_201173986.1">
    <property type="nucleotide sequence ID" value="NZ_JAEPWM010000007.1"/>
</dbReference>
<gene>
    <name evidence="2" type="ORF">JJB11_17045</name>
</gene>
<name>A0A934TUP1_9BURK</name>
<keyword evidence="3" id="KW-1185">Reference proteome</keyword>
<comment type="caution">
    <text evidence="2">The sequence shown here is derived from an EMBL/GenBank/DDBJ whole genome shotgun (WGS) entry which is preliminary data.</text>
</comment>
<dbReference type="Proteomes" id="UP000630528">
    <property type="component" value="Unassembled WGS sequence"/>
</dbReference>
<reference evidence="2" key="2">
    <citation type="submission" date="2021-01" db="EMBL/GenBank/DDBJ databases">
        <authorList>
            <person name="Kang M."/>
        </authorList>
    </citation>
    <scope>NUCLEOTIDE SEQUENCE</scope>
    <source>
        <strain evidence="2">KACC 17527</strain>
    </source>
</reference>
<protein>
    <submittedName>
        <fullName evidence="2">Uncharacterized protein</fullName>
    </submittedName>
</protein>
<organism evidence="2 3">
    <name type="scientific">Ramlibacter ginsenosidimutans</name>
    <dbReference type="NCBI Taxonomy" id="502333"/>
    <lineage>
        <taxon>Bacteria</taxon>
        <taxon>Pseudomonadati</taxon>
        <taxon>Pseudomonadota</taxon>
        <taxon>Betaproteobacteria</taxon>
        <taxon>Burkholderiales</taxon>
        <taxon>Comamonadaceae</taxon>
        <taxon>Ramlibacter</taxon>
    </lineage>
</organism>